<keyword evidence="3" id="KW-1185">Reference proteome</keyword>
<evidence type="ECO:0000313" key="3">
    <source>
        <dbReference type="Proteomes" id="UP001141434"/>
    </source>
</evidence>
<dbReference type="InterPro" id="IPR043519">
    <property type="entry name" value="NT_sf"/>
</dbReference>
<gene>
    <name evidence="2" type="ORF">NUU61_000375</name>
</gene>
<reference evidence="2" key="2">
    <citation type="journal article" date="2023" name="IMA Fungus">
        <title>Comparative genomic study of the Penicillium genus elucidates a diverse pangenome and 15 lateral gene transfer events.</title>
        <authorList>
            <person name="Petersen C."/>
            <person name="Sorensen T."/>
            <person name="Nielsen M.R."/>
            <person name="Sondergaard T.E."/>
            <person name="Sorensen J.L."/>
            <person name="Fitzpatrick D.A."/>
            <person name="Frisvad J.C."/>
            <person name="Nielsen K.L."/>
        </authorList>
    </citation>
    <scope>NUCLEOTIDE SEQUENCE</scope>
    <source>
        <strain evidence="2">IBT 34128</strain>
    </source>
</reference>
<dbReference type="PANTHER" id="PTHR23092:SF50">
    <property type="entry name" value="MTF2-LIKE C-TERMINAL DOMAIN-CONTAINING PROTEIN"/>
    <property type="match status" value="1"/>
</dbReference>
<dbReference type="EMBL" id="JAPMSZ010000001">
    <property type="protein sequence ID" value="KAJ5114616.1"/>
    <property type="molecule type" value="Genomic_DNA"/>
</dbReference>
<name>A0A9W9KQY7_9EURO</name>
<dbReference type="GeneID" id="81390127"/>
<dbReference type="AlphaFoldDB" id="A0A9W9KQY7"/>
<proteinExistence type="predicted"/>
<feature type="region of interest" description="Disordered" evidence="1">
    <location>
        <begin position="63"/>
        <end position="139"/>
    </location>
</feature>
<evidence type="ECO:0008006" key="4">
    <source>
        <dbReference type="Google" id="ProtNLM"/>
    </source>
</evidence>
<dbReference type="PANTHER" id="PTHR23092">
    <property type="entry name" value="POLY(A) RNA POLYMERASE"/>
    <property type="match status" value="1"/>
</dbReference>
<dbReference type="InterPro" id="IPR045862">
    <property type="entry name" value="Trf4-like"/>
</dbReference>
<dbReference type="GO" id="GO:0043634">
    <property type="term" value="P:polyadenylation-dependent ncRNA catabolic process"/>
    <property type="evidence" value="ECO:0007669"/>
    <property type="project" value="TreeGrafter"/>
</dbReference>
<dbReference type="RefSeq" id="XP_056515809.1">
    <property type="nucleotide sequence ID" value="XM_056650959.1"/>
</dbReference>
<dbReference type="GO" id="GO:0003729">
    <property type="term" value="F:mRNA binding"/>
    <property type="evidence" value="ECO:0007669"/>
    <property type="project" value="TreeGrafter"/>
</dbReference>
<dbReference type="GO" id="GO:0031499">
    <property type="term" value="C:TRAMP complex"/>
    <property type="evidence" value="ECO:0007669"/>
    <property type="project" value="TreeGrafter"/>
</dbReference>
<reference evidence="2" key="1">
    <citation type="submission" date="2022-11" db="EMBL/GenBank/DDBJ databases">
        <authorList>
            <person name="Petersen C."/>
        </authorList>
    </citation>
    <scope>NUCLEOTIDE SEQUENCE</scope>
    <source>
        <strain evidence="2">IBT 34128</strain>
    </source>
</reference>
<comment type="caution">
    <text evidence="2">The sequence shown here is derived from an EMBL/GenBank/DDBJ whole genome shotgun (WGS) entry which is preliminary data.</text>
</comment>
<dbReference type="GO" id="GO:0031123">
    <property type="term" value="P:RNA 3'-end processing"/>
    <property type="evidence" value="ECO:0007669"/>
    <property type="project" value="TreeGrafter"/>
</dbReference>
<accession>A0A9W9KQY7</accession>
<evidence type="ECO:0000313" key="2">
    <source>
        <dbReference type="EMBL" id="KAJ5114616.1"/>
    </source>
</evidence>
<feature type="compositionally biased region" description="Basic and acidic residues" evidence="1">
    <location>
        <begin position="63"/>
        <end position="80"/>
    </location>
</feature>
<protein>
    <recommendedName>
        <fullName evidence="4">Polynucleotide adenylyltransferase</fullName>
    </recommendedName>
</protein>
<dbReference type="Proteomes" id="UP001141434">
    <property type="component" value="Unassembled WGS sequence"/>
</dbReference>
<evidence type="ECO:0000256" key="1">
    <source>
        <dbReference type="SAM" id="MobiDB-lite"/>
    </source>
</evidence>
<sequence>MRPSGLPSAVNRLSFHVRPFHASFAPAKTPDVFANSLRQTLAAHRSSNRARLIRKIVPRTDRPDIFRPEIPPECRADYQPRLEPTLPTPTPEQSQIANPLSKRHQRRLRRSSSSGVSRIPKDRPAGHAIQSADTINGRPEQQPWLRELGPFQTNGDGSTHLDAEIRALEHYLVPSSREQEQIDRLRVEVTSFVEAVVPHTPQVIGSRGTGLALAHSNLDFLLPFEDLPRSLDRVRRPSATRPQIRDAHTDLLRQVGFALRRSTAFDNFVHRHGKHGPMLTVRHRPTGLNLSFSCGEGVPALTEYLRDYQAEYPALRPLYVATRTLLEARGLFGAPKSSIGPDALAILLVAFLKMNHGRFSGYHRLGDQLLALLQLYGTGINLQDVGVAGDPPGFFTTETLRSVPDVDEPAYCRGQRSLISAKRTAAAKGNLPAARRPCIQDPTHYMNDLGRSCTRTPELQRALAAAYEQLCLACKNWANDSENMPSILTTALQANFEPLENLRAQIMCPTRRNPS</sequence>
<dbReference type="OrthoDB" id="273917at2759"/>
<dbReference type="GO" id="GO:1990817">
    <property type="term" value="F:poly(A) RNA polymerase activity"/>
    <property type="evidence" value="ECO:0007669"/>
    <property type="project" value="InterPro"/>
</dbReference>
<dbReference type="Gene3D" id="1.10.1410.10">
    <property type="match status" value="1"/>
</dbReference>
<dbReference type="Gene3D" id="3.30.460.10">
    <property type="entry name" value="Beta Polymerase, domain 2"/>
    <property type="match status" value="1"/>
</dbReference>
<dbReference type="GO" id="GO:0005730">
    <property type="term" value="C:nucleolus"/>
    <property type="evidence" value="ECO:0007669"/>
    <property type="project" value="TreeGrafter"/>
</dbReference>
<feature type="compositionally biased region" description="Basic residues" evidence="1">
    <location>
        <begin position="101"/>
        <end position="110"/>
    </location>
</feature>
<dbReference type="SUPFAM" id="SSF81631">
    <property type="entry name" value="PAP/OAS1 substrate-binding domain"/>
    <property type="match status" value="1"/>
</dbReference>
<organism evidence="2 3">
    <name type="scientific">Penicillium alfredii</name>
    <dbReference type="NCBI Taxonomy" id="1506179"/>
    <lineage>
        <taxon>Eukaryota</taxon>
        <taxon>Fungi</taxon>
        <taxon>Dikarya</taxon>
        <taxon>Ascomycota</taxon>
        <taxon>Pezizomycotina</taxon>
        <taxon>Eurotiomycetes</taxon>
        <taxon>Eurotiomycetidae</taxon>
        <taxon>Eurotiales</taxon>
        <taxon>Aspergillaceae</taxon>
        <taxon>Penicillium</taxon>
    </lineage>
</organism>